<dbReference type="RefSeq" id="WP_220248508.1">
    <property type="nucleotide sequence ID" value="NZ_JAICCF010000001.1"/>
</dbReference>
<name>A0ABS7G759_9BACT</name>
<evidence type="ECO:0000313" key="2">
    <source>
        <dbReference type="Proteomes" id="UP000812961"/>
    </source>
</evidence>
<evidence type="ECO:0008006" key="3">
    <source>
        <dbReference type="Google" id="ProtNLM"/>
    </source>
</evidence>
<comment type="caution">
    <text evidence="1">The sequence shown here is derived from an EMBL/GenBank/DDBJ whole genome shotgun (WGS) entry which is preliminary data.</text>
</comment>
<evidence type="ECO:0000313" key="1">
    <source>
        <dbReference type="EMBL" id="MBW8683286.1"/>
    </source>
</evidence>
<reference evidence="1 2" key="1">
    <citation type="submission" date="2021-08" db="EMBL/GenBank/DDBJ databases">
        <title>The genome sequence of Chitinophaga sp. B61.</title>
        <authorList>
            <person name="Zhang X."/>
        </authorList>
    </citation>
    <scope>NUCLEOTIDE SEQUENCE [LARGE SCALE GENOMIC DNA]</scope>
    <source>
        <strain evidence="1 2">B61</strain>
    </source>
</reference>
<gene>
    <name evidence="1" type="ORF">K1Y79_02980</name>
</gene>
<organism evidence="1 2">
    <name type="scientific">Chitinophaga rhizophila</name>
    <dbReference type="NCBI Taxonomy" id="2866212"/>
    <lineage>
        <taxon>Bacteria</taxon>
        <taxon>Pseudomonadati</taxon>
        <taxon>Bacteroidota</taxon>
        <taxon>Chitinophagia</taxon>
        <taxon>Chitinophagales</taxon>
        <taxon>Chitinophagaceae</taxon>
        <taxon>Chitinophaga</taxon>
    </lineage>
</organism>
<dbReference type="Proteomes" id="UP000812961">
    <property type="component" value="Unassembled WGS sequence"/>
</dbReference>
<keyword evidence="2" id="KW-1185">Reference proteome</keyword>
<sequence length="294" mass="33113">MKSVTLTRIFAVIGCAAILHACKKDENNEITTPTPVPDSTYVISRAYYYAGDSTGTPSYVDTVYYNNDKIARVAAVASLNDSINYLFTYNTAGKMTQMSAKGTGVFATGYKQFYHFYYNTNNRLDSLRQIDSTQWQGNYSYTMAYDDNNRLKTATIFDRQGVEPVEFGNFSYIRNAAGKIDTITHLRFGDILPTSLEASTDTTIRFSDAYNMVLAVRASFILFGSNSVPKLNFTQLLNPSDYVFRNGLQGNQPFSVNYTKNGLGLLNSYWLKYSSGESRTHSTIRFEYIKVPKN</sequence>
<accession>A0ABS7G759</accession>
<dbReference type="EMBL" id="JAICCF010000001">
    <property type="protein sequence ID" value="MBW8683286.1"/>
    <property type="molecule type" value="Genomic_DNA"/>
</dbReference>
<proteinExistence type="predicted"/>
<protein>
    <recommendedName>
        <fullName evidence="3">YD repeat-containing protein</fullName>
    </recommendedName>
</protein>